<dbReference type="InterPro" id="IPR047618">
    <property type="entry name" value="QOR-like"/>
</dbReference>
<evidence type="ECO:0000256" key="1">
    <source>
        <dbReference type="ARBA" id="ARBA00010371"/>
    </source>
</evidence>
<dbReference type="AlphaFoldDB" id="A0A3N1NXG1"/>
<dbReference type="EC" id="1.6.5.5" evidence="4"/>
<gene>
    <name evidence="8" type="ORF">EDC38_0697</name>
</gene>
<feature type="region of interest" description="Disordered" evidence="6">
    <location>
        <begin position="1"/>
        <end position="28"/>
    </location>
</feature>
<keyword evidence="3" id="KW-0560">Oxidoreductase</keyword>
<evidence type="ECO:0000313" key="8">
    <source>
        <dbReference type="EMBL" id="ROQ20101.1"/>
    </source>
</evidence>
<dbReference type="OrthoDB" id="9785812at2"/>
<evidence type="ECO:0000256" key="6">
    <source>
        <dbReference type="SAM" id="MobiDB-lite"/>
    </source>
</evidence>
<sequence>MTEHRAYRVHQPGDENALSLEHTPVPEPRAGQVRVRHKAIGLNFIDIYHRTGLYPLDLPTGLGLEAAGVIEALGPDVHGWKKGDRVAYCSGPPGAYADSHVVAADRLLALPDGVEYEVAAATLLKGLTAAYLLHQTHPVQAGETLLWHAAAGGVGLLACQWASHMGARVIGTVGSDAKAKLALARGCAEVIRYREESVVDRVMALTDGKGVPVVYDSVGKDTFDVSLDCLARRGLMVSFGNASGAVPEFSPLLLAQKGSLFITRPTLGHYATTREELETLAGLWFEAVLSGAVTVDINQTYRLDEVPRAHRELANRQTTGASVIIP</sequence>
<dbReference type="InterPro" id="IPR036291">
    <property type="entry name" value="NAD(P)-bd_dom_sf"/>
</dbReference>
<keyword evidence="9" id="KW-1185">Reference proteome</keyword>
<dbReference type="InterPro" id="IPR002364">
    <property type="entry name" value="Quin_OxRdtase/zeta-crystal_CS"/>
</dbReference>
<comment type="similarity">
    <text evidence="1">Belongs to the zinc-containing alcohol dehydrogenase family. Quinone oxidoreductase subfamily.</text>
</comment>
<dbReference type="Gene3D" id="3.40.50.720">
    <property type="entry name" value="NAD(P)-binding Rossmann-like Domain"/>
    <property type="match status" value="1"/>
</dbReference>
<dbReference type="PROSITE" id="PS01162">
    <property type="entry name" value="QOR_ZETA_CRYSTAL"/>
    <property type="match status" value="1"/>
</dbReference>
<dbReference type="GO" id="GO:0003960">
    <property type="term" value="F:quinone reductase (NADPH) activity"/>
    <property type="evidence" value="ECO:0007669"/>
    <property type="project" value="UniProtKB-EC"/>
</dbReference>
<dbReference type="Pfam" id="PF08240">
    <property type="entry name" value="ADH_N"/>
    <property type="match status" value="1"/>
</dbReference>
<dbReference type="SMART" id="SM00829">
    <property type="entry name" value="PKS_ER"/>
    <property type="match status" value="1"/>
</dbReference>
<dbReference type="EMBL" id="RJUK01000001">
    <property type="protein sequence ID" value="ROQ20101.1"/>
    <property type="molecule type" value="Genomic_DNA"/>
</dbReference>
<dbReference type="PANTHER" id="PTHR48106">
    <property type="entry name" value="QUINONE OXIDOREDUCTASE PIG3-RELATED"/>
    <property type="match status" value="1"/>
</dbReference>
<dbReference type="GO" id="GO:0035925">
    <property type="term" value="F:mRNA 3'-UTR AU-rich region binding"/>
    <property type="evidence" value="ECO:0007669"/>
    <property type="project" value="TreeGrafter"/>
</dbReference>
<comment type="caution">
    <text evidence="8">The sequence shown here is derived from an EMBL/GenBank/DDBJ whole genome shotgun (WGS) entry which is preliminary data.</text>
</comment>
<dbReference type="InterPro" id="IPR020843">
    <property type="entry name" value="ER"/>
</dbReference>
<dbReference type="Proteomes" id="UP000273643">
    <property type="component" value="Unassembled WGS sequence"/>
</dbReference>
<dbReference type="FunFam" id="3.40.50.720:FF:000053">
    <property type="entry name" value="Quinone oxidoreductase 1"/>
    <property type="match status" value="1"/>
</dbReference>
<dbReference type="GO" id="GO:0005829">
    <property type="term" value="C:cytosol"/>
    <property type="evidence" value="ECO:0007669"/>
    <property type="project" value="TreeGrafter"/>
</dbReference>
<name>A0A3N1NXG1_9GAMM</name>
<evidence type="ECO:0000259" key="7">
    <source>
        <dbReference type="SMART" id="SM00829"/>
    </source>
</evidence>
<dbReference type="RefSeq" id="WP_123637338.1">
    <property type="nucleotide sequence ID" value="NZ_JBHYFO010000007.1"/>
</dbReference>
<feature type="domain" description="Enoyl reductase (ER)" evidence="7">
    <location>
        <begin position="13"/>
        <end position="324"/>
    </location>
</feature>
<dbReference type="CDD" id="cd05286">
    <property type="entry name" value="QOR2"/>
    <property type="match status" value="1"/>
</dbReference>
<evidence type="ECO:0000256" key="5">
    <source>
        <dbReference type="ARBA" id="ARBA00048980"/>
    </source>
</evidence>
<proteinExistence type="inferred from homology"/>
<dbReference type="InterPro" id="IPR013154">
    <property type="entry name" value="ADH-like_N"/>
</dbReference>
<dbReference type="SUPFAM" id="SSF50129">
    <property type="entry name" value="GroES-like"/>
    <property type="match status" value="1"/>
</dbReference>
<dbReference type="GO" id="GO:0070402">
    <property type="term" value="F:NADPH binding"/>
    <property type="evidence" value="ECO:0007669"/>
    <property type="project" value="TreeGrafter"/>
</dbReference>
<evidence type="ECO:0000313" key="9">
    <source>
        <dbReference type="Proteomes" id="UP000273643"/>
    </source>
</evidence>
<dbReference type="Pfam" id="PF00107">
    <property type="entry name" value="ADH_zinc_N"/>
    <property type="match status" value="1"/>
</dbReference>
<dbReference type="PANTHER" id="PTHR48106:SF13">
    <property type="entry name" value="QUINONE OXIDOREDUCTASE-RELATED"/>
    <property type="match status" value="1"/>
</dbReference>
<dbReference type="InterPro" id="IPR011032">
    <property type="entry name" value="GroES-like_sf"/>
</dbReference>
<evidence type="ECO:0000256" key="4">
    <source>
        <dbReference type="ARBA" id="ARBA00038919"/>
    </source>
</evidence>
<dbReference type="SUPFAM" id="SSF51735">
    <property type="entry name" value="NAD(P)-binding Rossmann-fold domains"/>
    <property type="match status" value="1"/>
</dbReference>
<reference evidence="8 9" key="1">
    <citation type="submission" date="2018-11" db="EMBL/GenBank/DDBJ databases">
        <title>Genomic Encyclopedia of Type Strains, Phase IV (KMG-IV): sequencing the most valuable type-strain genomes for metagenomic binning, comparative biology and taxonomic classification.</title>
        <authorList>
            <person name="Goeker M."/>
        </authorList>
    </citation>
    <scope>NUCLEOTIDE SEQUENCE [LARGE SCALE GENOMIC DNA]</scope>
    <source>
        <strain evidence="8 9">DSM 16974</strain>
    </source>
</reference>
<dbReference type="Gene3D" id="3.90.180.10">
    <property type="entry name" value="Medium-chain alcohol dehydrogenases, catalytic domain"/>
    <property type="match status" value="1"/>
</dbReference>
<evidence type="ECO:0000256" key="3">
    <source>
        <dbReference type="ARBA" id="ARBA00023002"/>
    </source>
</evidence>
<comment type="catalytic activity">
    <reaction evidence="5">
        <text>2 a quinone + NADPH + H(+) = 2 a 1,4-benzosemiquinone + NADP(+)</text>
        <dbReference type="Rhea" id="RHEA:14269"/>
        <dbReference type="ChEBI" id="CHEBI:15378"/>
        <dbReference type="ChEBI" id="CHEBI:57783"/>
        <dbReference type="ChEBI" id="CHEBI:58349"/>
        <dbReference type="ChEBI" id="CHEBI:132124"/>
        <dbReference type="ChEBI" id="CHEBI:134225"/>
        <dbReference type="EC" id="1.6.5.5"/>
    </reaction>
</comment>
<dbReference type="GO" id="GO:0008270">
    <property type="term" value="F:zinc ion binding"/>
    <property type="evidence" value="ECO:0007669"/>
    <property type="project" value="InterPro"/>
</dbReference>
<protein>
    <recommendedName>
        <fullName evidence="4">NADPH:quinone reductase</fullName>
        <ecNumber evidence="4">1.6.5.5</ecNumber>
    </recommendedName>
</protein>
<accession>A0A3N1NXG1</accession>
<keyword evidence="2" id="KW-0521">NADP</keyword>
<evidence type="ECO:0000256" key="2">
    <source>
        <dbReference type="ARBA" id="ARBA00022857"/>
    </source>
</evidence>
<dbReference type="InterPro" id="IPR013149">
    <property type="entry name" value="ADH-like_C"/>
</dbReference>
<organism evidence="8 9">
    <name type="scientific">Marinimicrobium koreense</name>
    <dbReference type="NCBI Taxonomy" id="306545"/>
    <lineage>
        <taxon>Bacteria</taxon>
        <taxon>Pseudomonadati</taxon>
        <taxon>Pseudomonadota</taxon>
        <taxon>Gammaproteobacteria</taxon>
        <taxon>Cellvibrionales</taxon>
        <taxon>Cellvibrionaceae</taxon>
        <taxon>Marinimicrobium</taxon>
    </lineage>
</organism>
<dbReference type="NCBIfam" id="NF008024">
    <property type="entry name" value="PRK10754.1"/>
    <property type="match status" value="1"/>
</dbReference>